<reference evidence="1" key="1">
    <citation type="submission" date="2023-11" db="EMBL/GenBank/DDBJ databases">
        <title>Genome sequence of Cyanobacterium aponinum BCRC AL20115.</title>
        <authorList>
            <person name="Chang H.-Y."/>
            <person name="Lin K.-M."/>
            <person name="Hsueh H.-T."/>
            <person name="Chu H.-A."/>
            <person name="Kuo C.-H."/>
        </authorList>
    </citation>
    <scope>NUCLEOTIDE SEQUENCE</scope>
    <source>
        <strain evidence="1">AL20115</strain>
        <plasmid evidence="1">pAL20115b</plasmid>
    </source>
</reference>
<organism evidence="1">
    <name type="scientific">Cyanobacterium aponinum AL20115</name>
    <dbReference type="NCBI Taxonomy" id="3090662"/>
    <lineage>
        <taxon>Bacteria</taxon>
        <taxon>Bacillati</taxon>
        <taxon>Cyanobacteriota</taxon>
        <taxon>Cyanophyceae</taxon>
        <taxon>Oscillatoriophycideae</taxon>
        <taxon>Chroococcales</taxon>
        <taxon>Geminocystaceae</taxon>
        <taxon>Cyanobacterium</taxon>
    </lineage>
</organism>
<dbReference type="RefSeq" id="WP_320002372.1">
    <property type="nucleotide sequence ID" value="NZ_CP138350.1"/>
</dbReference>
<dbReference type="EMBL" id="CP138350">
    <property type="protein sequence ID" value="WPF90504.1"/>
    <property type="molecule type" value="Genomic_DNA"/>
</dbReference>
<proteinExistence type="predicted"/>
<gene>
    <name evidence="1" type="ORF">SAY89_18270</name>
</gene>
<geneLocation type="plasmid" evidence="1">
    <name>pAL20115b</name>
</geneLocation>
<name>A0AAF1C6T9_9CHRO</name>
<sequence>MNFTRIFFKGDRTILNDGTFVQIFEIKSDHALGVTLDIKTEEIIFDDVRVITAKDLLFDGTYKGVKSLMPDECYKIP</sequence>
<dbReference type="AlphaFoldDB" id="A0AAF1C6T9"/>
<evidence type="ECO:0000313" key="1">
    <source>
        <dbReference type="EMBL" id="WPF90504.1"/>
    </source>
</evidence>
<protein>
    <submittedName>
        <fullName evidence="1">Uncharacterized protein</fullName>
    </submittedName>
</protein>
<keyword evidence="1" id="KW-0614">Plasmid</keyword>
<accession>A0AAF1C6T9</accession>